<protein>
    <recommendedName>
        <fullName evidence="1">GAPS4b N-terminal domain-containing protein</fullName>
    </recommendedName>
</protein>
<dbReference type="AlphaFoldDB" id="A0A5C7AEQ7"/>
<gene>
    <name evidence="2" type="ORF">ESV85_16650</name>
</gene>
<dbReference type="OrthoDB" id="2680225at2"/>
<name>A0A5C7AEQ7_9BACT</name>
<accession>A0A5C7AEQ7</accession>
<dbReference type="InterPro" id="IPR058955">
    <property type="entry name" value="GAPS4b_N"/>
</dbReference>
<dbReference type="RefSeq" id="WP_146919581.1">
    <property type="nucleotide sequence ID" value="NZ_VORW01000015.1"/>
</dbReference>
<organism evidence="2 3">
    <name type="scientific">Algoriphagus aquimarinus</name>
    <dbReference type="NCBI Taxonomy" id="237018"/>
    <lineage>
        <taxon>Bacteria</taxon>
        <taxon>Pseudomonadati</taxon>
        <taxon>Bacteroidota</taxon>
        <taxon>Cytophagia</taxon>
        <taxon>Cytophagales</taxon>
        <taxon>Cyclobacteriaceae</taxon>
        <taxon>Algoriphagus</taxon>
    </lineage>
</organism>
<feature type="domain" description="GAPS4b N-terminal" evidence="1">
    <location>
        <begin position="538"/>
        <end position="598"/>
    </location>
</feature>
<dbReference type="Pfam" id="PF26110">
    <property type="entry name" value="GAPS4b_N"/>
    <property type="match status" value="1"/>
</dbReference>
<evidence type="ECO:0000313" key="2">
    <source>
        <dbReference type="EMBL" id="TXE06409.1"/>
    </source>
</evidence>
<dbReference type="Proteomes" id="UP000321935">
    <property type="component" value="Unassembled WGS sequence"/>
</dbReference>
<evidence type="ECO:0000259" key="1">
    <source>
        <dbReference type="Pfam" id="PF26110"/>
    </source>
</evidence>
<reference evidence="2 3" key="1">
    <citation type="submission" date="2019-08" db="EMBL/GenBank/DDBJ databases">
        <title>Genomes sequence of Algoriphagus aquimarinus ACAM450.</title>
        <authorList>
            <person name="Bowman J.P."/>
        </authorList>
    </citation>
    <scope>NUCLEOTIDE SEQUENCE [LARGE SCALE GENOMIC DNA]</scope>
    <source>
        <strain evidence="2 3">ACAM 450</strain>
    </source>
</reference>
<evidence type="ECO:0000313" key="3">
    <source>
        <dbReference type="Proteomes" id="UP000321935"/>
    </source>
</evidence>
<comment type="caution">
    <text evidence="2">The sequence shown here is derived from an EMBL/GenBank/DDBJ whole genome shotgun (WGS) entry which is preliminary data.</text>
</comment>
<sequence length="897" mass="103018">MSGNAGIRGYIIQTIISVLDALETDNNWLSVTVEPLNESEKVDILWKYLDNKAKVTQVKSSENIIGLAAAKRWCEELEINSPGIEEYELVLVGNPAANLLKKKEIGKVKIGEFKSLNIQTLIDQASTKIDFYYEKKGKSKISPNVREIIVQVLTIHFATSSVVGTEIKRADFDSKLLEWITAIENQMEENPFISLAPPLENQNIPFNQRIAKKILGLIGWNQFGENHKVEVFNEYTSENDVHKVEFVGSLESKLKDNTGDFIMVSSIHDLIYPNTSKAEIVKYIRDAELVLGDFKQKNSLPLKLYQHTEYYSVLFWLTTESSEISSNFIHHAKDNYRRNLLNENLNYFLIDNNKANFIISSIATAKNYRENVPVRFLYPITEANQSPNKIGQRGLKLPVQYVNSSVIPIAKEDRSTISFLLFCSDPFSSESLKKLIWLTIRLTSGFGNEYRLYFSDYDEEVHGNDAKEVIRSFNEELLDEKIRIFRYINADANALDSLPKTQVITRSNEQYDESMQKPLDSDKHINEAFLNILPYGDLLKPFLKTEAITSSDLIYFLAKKGIFVKSSDKVKLISLISTLLFSPNELEDFKSYINIKNRNVHTNNEFYNIKQNQTLESVFKSIKPNLDNLTEGLNIKIVNHDKIKFIQDSVNKDEFKISLITEIKDPTSSLAVNTNWGKSEIVVRKQDDKLIVVSENTITREDKLIANRIVKELAGEFLRVDFIEEKKIKVMFQNFKSNLERVNFLLGFSNVASSSILKEPDIQSIKFKFDEKTPIPELYKDKADKDLVINYSGKGLKTLQELTEENAKGSIFLEEISVFYKFDYLNVKNGFYRVTYSFSNALKNKQGYDGVFKSEPYLSTNHHQVKSLQSIEGLKKQLSKEIERLKIEKLKQFNIIE</sequence>
<dbReference type="EMBL" id="VORW01000015">
    <property type="protein sequence ID" value="TXE06409.1"/>
    <property type="molecule type" value="Genomic_DNA"/>
</dbReference>
<proteinExistence type="predicted"/>